<dbReference type="OrthoDB" id="424572at2759"/>
<keyword evidence="10" id="KW-1185">Reference proteome</keyword>
<sequence>MIEYALEWLAMNNVEETFVFCCAHADLIKRYLADSKWAHSRDMKVTPIVSTNCLSAGEALRLIDQRDLIKGDFVLCSADVVSNMKLGPMLEAHRARRAADKNAIMTLAMKPVHHPSQRLRLGDSDLVVVLDPTTHVRGGRGGGAGGGACVYGRVTWAGGGHGPDLVVVLDPTTHRLLKYTELESGRPAQLAKLDCALFSERDEVQIRADLMDTHIAICAPEVLLLFSDNFDYQNLRRDFVSGVLSEEELGNKLHVYEVAHEYAARVHNLRSYDAVSRDLLQRWAFPFTPDTNVMSLGGSPAWGQTSYRYSRGHRYLEATVSLARSVLPGEDVCIGAGTSIGEGSRVVQSVIGRNVRIGRNVDIVGSYVQDGVTIMDSAVLRSALVCEGAVIRTGANVGPGAIVSYGCVVDVRHTVPPNTRISLCQQVFGANDDSDDELEYSAAGGAGAAAGGGPGAPEPGRGGRTGGGGAKGGARRPRARAVDSEDDGDSEETEEEEDDDDDSYDRADQMGKSLERPSTTALKAAEALAVGRQLQAEEAAVRFEASAVGPNGAGYRWDPREGPSDLDRFSIAPPALALSAAEEAAAGDEAAALALGLTGGSAEARGGGGEGGGGGGSGADSEADSDEVGADPERVWRREVEETFLRCIKMRFDVSNVVIELNGLKIAEDRTFADCARYMLTALLALGLPPPHRTPADYVPLFKTVAPDTSTSEGKLALLRSFKQLLSDWRDLLQRFLKSEDDQVELLLTLEEYCSCEGVFEADGSGGAAYAPIFAHILRQLYDSDVVSEEALLTWADEKKAADAEERCYVEAADVARFLEWLREDDEEDDTEGEGEGEEEDD</sequence>
<dbReference type="InterPro" id="IPR016024">
    <property type="entry name" value="ARM-type_fold"/>
</dbReference>
<dbReference type="Gene3D" id="1.25.40.180">
    <property type="match status" value="1"/>
</dbReference>
<dbReference type="CDD" id="cd11558">
    <property type="entry name" value="W2_eIF2B_epsilon"/>
    <property type="match status" value="1"/>
</dbReference>
<evidence type="ECO:0000259" key="8">
    <source>
        <dbReference type="PROSITE" id="PS51363"/>
    </source>
</evidence>
<feature type="compositionally biased region" description="Acidic residues" evidence="7">
    <location>
        <begin position="484"/>
        <end position="503"/>
    </location>
</feature>
<dbReference type="GO" id="GO:0005085">
    <property type="term" value="F:guanyl-nucleotide exchange factor activity"/>
    <property type="evidence" value="ECO:0007669"/>
    <property type="project" value="InterPro"/>
</dbReference>
<organism evidence="9 10">
    <name type="scientific">Edaphochlamys debaryana</name>
    <dbReference type="NCBI Taxonomy" id="47281"/>
    <lineage>
        <taxon>Eukaryota</taxon>
        <taxon>Viridiplantae</taxon>
        <taxon>Chlorophyta</taxon>
        <taxon>core chlorophytes</taxon>
        <taxon>Chlorophyceae</taxon>
        <taxon>CS clade</taxon>
        <taxon>Chlamydomonadales</taxon>
        <taxon>Chlamydomonadales incertae sedis</taxon>
        <taxon>Edaphochlamys</taxon>
    </lineage>
</organism>
<dbReference type="AlphaFoldDB" id="A0A835XWY8"/>
<comment type="subcellular location">
    <subcellularLocation>
        <location evidence="1">Cytoplasm</location>
        <location evidence="1">Cytosol</location>
    </subcellularLocation>
</comment>
<dbReference type="GO" id="GO:0031369">
    <property type="term" value="F:translation initiation factor binding"/>
    <property type="evidence" value="ECO:0007669"/>
    <property type="project" value="InterPro"/>
</dbReference>
<reference evidence="9" key="1">
    <citation type="journal article" date="2020" name="bioRxiv">
        <title>Comparative genomics of Chlamydomonas.</title>
        <authorList>
            <person name="Craig R.J."/>
            <person name="Hasan A.R."/>
            <person name="Ness R.W."/>
            <person name="Keightley P.D."/>
        </authorList>
    </citation>
    <scope>NUCLEOTIDE SEQUENCE</scope>
    <source>
        <strain evidence="9">CCAP 11/70</strain>
    </source>
</reference>
<dbReference type="GO" id="GO:0005851">
    <property type="term" value="C:eukaryotic translation initiation factor 2B complex"/>
    <property type="evidence" value="ECO:0007669"/>
    <property type="project" value="TreeGrafter"/>
</dbReference>
<feature type="region of interest" description="Disordered" evidence="7">
    <location>
        <begin position="822"/>
        <end position="842"/>
    </location>
</feature>
<evidence type="ECO:0000256" key="6">
    <source>
        <dbReference type="ARBA" id="ARBA00046432"/>
    </source>
</evidence>
<dbReference type="InterPro" id="IPR044123">
    <property type="entry name" value="W2_eIF2B_epsilon"/>
</dbReference>
<proteinExistence type="inferred from homology"/>
<accession>A0A835XWY8</accession>
<evidence type="ECO:0000256" key="2">
    <source>
        <dbReference type="ARBA" id="ARBA00007878"/>
    </source>
</evidence>
<dbReference type="EMBL" id="JAEHOE010000053">
    <property type="protein sequence ID" value="KAG2491385.1"/>
    <property type="molecule type" value="Genomic_DNA"/>
</dbReference>
<keyword evidence="3" id="KW-0963">Cytoplasm</keyword>
<feature type="region of interest" description="Disordered" evidence="7">
    <location>
        <begin position="444"/>
        <end position="519"/>
    </location>
</feature>
<dbReference type="Pfam" id="PF25084">
    <property type="entry name" value="LbH_EIF2B"/>
    <property type="match status" value="1"/>
</dbReference>
<dbReference type="PANTHER" id="PTHR45887">
    <property type="entry name" value="TRANSLATION INITIATION FACTOR EIF-2B SUBUNIT EPSILON"/>
    <property type="match status" value="1"/>
</dbReference>
<dbReference type="InterPro" id="IPR003307">
    <property type="entry name" value="W2_domain"/>
</dbReference>
<dbReference type="InterPro" id="IPR029044">
    <property type="entry name" value="Nucleotide-diphossugar_trans"/>
</dbReference>
<evidence type="ECO:0000256" key="7">
    <source>
        <dbReference type="SAM" id="MobiDB-lite"/>
    </source>
</evidence>
<feature type="compositionally biased region" description="Gly residues" evidence="7">
    <location>
        <begin position="444"/>
        <end position="472"/>
    </location>
</feature>
<comment type="subunit">
    <text evidence="6">Component of the translation initiation factor 2B (eIF2B) complex which is a heterodecamer of two sets of five different subunits: alpha, beta, gamma, delta and epsilon. Subunits alpha, beta and delta comprise a regulatory subcomplex and subunits epsilon and gamma comprise a catalytic subcomplex. Within the complex, the hexameric regulatory complex resides at the center, with the two heterodimeric catalytic subcomplexes bound on opposite sides.</text>
</comment>
<dbReference type="Gene3D" id="3.90.550.10">
    <property type="entry name" value="Spore Coat Polysaccharide Biosynthesis Protein SpsA, Chain A"/>
    <property type="match status" value="1"/>
</dbReference>
<dbReference type="InterPro" id="IPR056764">
    <property type="entry name" value="LbH_EIF2B3/5"/>
</dbReference>
<feature type="compositionally biased region" description="Basic and acidic residues" evidence="7">
    <location>
        <begin position="504"/>
        <end position="515"/>
    </location>
</feature>
<feature type="domain" description="W2" evidence="8">
    <location>
        <begin position="630"/>
        <end position="832"/>
    </location>
</feature>
<evidence type="ECO:0000256" key="3">
    <source>
        <dbReference type="ARBA" id="ARBA00022490"/>
    </source>
</evidence>
<gene>
    <name evidence="9" type="ORF">HYH03_010176</name>
</gene>
<dbReference type="SMART" id="SM00515">
    <property type="entry name" value="eIF5C"/>
    <property type="match status" value="1"/>
</dbReference>
<protein>
    <recommendedName>
        <fullName evidence="4">Translation initiation factor eIF2B subunit epsilon</fullName>
    </recommendedName>
    <alternativeName>
        <fullName evidence="5">eIF2B GDP-GTP exchange factor subunit epsilon</fullName>
    </alternativeName>
</protein>
<evidence type="ECO:0000256" key="5">
    <source>
        <dbReference type="ARBA" id="ARBA00044345"/>
    </source>
</evidence>
<feature type="compositionally biased region" description="Acidic residues" evidence="7">
    <location>
        <begin position="823"/>
        <end position="842"/>
    </location>
</feature>
<dbReference type="SUPFAM" id="SSF53448">
    <property type="entry name" value="Nucleotide-diphospho-sugar transferases"/>
    <property type="match status" value="1"/>
</dbReference>
<dbReference type="Pfam" id="PF02020">
    <property type="entry name" value="W2"/>
    <property type="match status" value="1"/>
</dbReference>
<evidence type="ECO:0000313" key="10">
    <source>
        <dbReference type="Proteomes" id="UP000612055"/>
    </source>
</evidence>
<comment type="similarity">
    <text evidence="2">Belongs to the eIF-2B gamma/epsilon subunits family.</text>
</comment>
<evidence type="ECO:0000313" key="9">
    <source>
        <dbReference type="EMBL" id="KAG2491385.1"/>
    </source>
</evidence>
<dbReference type="PANTHER" id="PTHR45887:SF1">
    <property type="entry name" value="TRANSLATION INITIATION FACTOR EIF-2B SUBUNIT EPSILON"/>
    <property type="match status" value="1"/>
</dbReference>
<evidence type="ECO:0000256" key="4">
    <source>
        <dbReference type="ARBA" id="ARBA00044144"/>
    </source>
</evidence>
<feature type="compositionally biased region" description="Gly residues" evidence="7">
    <location>
        <begin position="605"/>
        <end position="618"/>
    </location>
</feature>
<dbReference type="Proteomes" id="UP000612055">
    <property type="component" value="Unassembled WGS sequence"/>
</dbReference>
<dbReference type="SUPFAM" id="SSF48371">
    <property type="entry name" value="ARM repeat"/>
    <property type="match status" value="1"/>
</dbReference>
<dbReference type="PROSITE" id="PS51363">
    <property type="entry name" value="W2"/>
    <property type="match status" value="1"/>
</dbReference>
<dbReference type="GO" id="GO:0003743">
    <property type="term" value="F:translation initiation factor activity"/>
    <property type="evidence" value="ECO:0007669"/>
    <property type="project" value="TreeGrafter"/>
</dbReference>
<dbReference type="InterPro" id="IPR051956">
    <property type="entry name" value="eIF2B_epsilon"/>
</dbReference>
<evidence type="ECO:0000256" key="1">
    <source>
        <dbReference type="ARBA" id="ARBA00004514"/>
    </source>
</evidence>
<feature type="region of interest" description="Disordered" evidence="7">
    <location>
        <begin position="604"/>
        <end position="634"/>
    </location>
</feature>
<comment type="caution">
    <text evidence="9">The sequence shown here is derived from an EMBL/GenBank/DDBJ whole genome shotgun (WGS) entry which is preliminary data.</text>
</comment>
<dbReference type="Gene3D" id="2.160.10.10">
    <property type="entry name" value="Hexapeptide repeat proteins"/>
    <property type="match status" value="1"/>
</dbReference>
<feature type="compositionally biased region" description="Acidic residues" evidence="7">
    <location>
        <begin position="621"/>
        <end position="630"/>
    </location>
</feature>
<name>A0A835XWY8_9CHLO</name>